<dbReference type="HAMAP" id="MF_00221">
    <property type="entry name" value="NRAMP"/>
    <property type="match status" value="1"/>
</dbReference>
<feature type="transmembrane region" description="Helical" evidence="17">
    <location>
        <begin position="395"/>
        <end position="413"/>
    </location>
</feature>
<dbReference type="Gene3D" id="2.40.70.10">
    <property type="entry name" value="Acid Proteases"/>
    <property type="match status" value="2"/>
</dbReference>
<dbReference type="NCBIfam" id="NF037982">
    <property type="entry name" value="Nramp_1"/>
    <property type="match status" value="1"/>
</dbReference>
<dbReference type="SUPFAM" id="SSF50630">
    <property type="entry name" value="Acid proteases"/>
    <property type="match status" value="1"/>
</dbReference>
<feature type="transmembrane region" description="Helical" evidence="17">
    <location>
        <begin position="490"/>
        <end position="511"/>
    </location>
</feature>
<dbReference type="NCBIfam" id="TIGR01197">
    <property type="entry name" value="nramp"/>
    <property type="match status" value="1"/>
</dbReference>
<dbReference type="GO" id="GO:0016020">
    <property type="term" value="C:membrane"/>
    <property type="evidence" value="ECO:0007669"/>
    <property type="project" value="UniProtKB-SubCell"/>
</dbReference>
<feature type="compositionally biased region" description="Low complexity" evidence="16">
    <location>
        <begin position="27"/>
        <end position="39"/>
    </location>
</feature>
<gene>
    <name evidence="20" type="ORF">DVH24_012518</name>
</gene>
<feature type="repeat" description="Pumilio" evidence="15">
    <location>
        <begin position="755"/>
        <end position="791"/>
    </location>
</feature>
<evidence type="ECO:0000256" key="8">
    <source>
        <dbReference type="ARBA" id="ARBA00022801"/>
    </source>
</evidence>
<dbReference type="InterPro" id="IPR001969">
    <property type="entry name" value="Aspartic_peptidase_AS"/>
</dbReference>
<dbReference type="EMBL" id="RDQH01000341">
    <property type="protein sequence ID" value="RXH72834.1"/>
    <property type="molecule type" value="Genomic_DNA"/>
</dbReference>
<dbReference type="CDD" id="cd05476">
    <property type="entry name" value="pepsin_A_like_plant"/>
    <property type="match status" value="1"/>
</dbReference>
<evidence type="ECO:0000256" key="16">
    <source>
        <dbReference type="SAM" id="MobiDB-lite"/>
    </source>
</evidence>
<evidence type="ECO:0000256" key="3">
    <source>
        <dbReference type="ARBA" id="ARBA00009965"/>
    </source>
</evidence>
<dbReference type="Pfam" id="PF01566">
    <property type="entry name" value="Nramp"/>
    <property type="match status" value="1"/>
</dbReference>
<dbReference type="InterPro" id="IPR033133">
    <property type="entry name" value="PUM-HD"/>
</dbReference>
<dbReference type="FunFam" id="2.40.70.10:FF:000025">
    <property type="entry name" value="Aspartyl protease family protein"/>
    <property type="match status" value="1"/>
</dbReference>
<feature type="transmembrane region" description="Helical" evidence="17">
    <location>
        <begin position="214"/>
        <end position="232"/>
    </location>
</feature>
<evidence type="ECO:0000256" key="15">
    <source>
        <dbReference type="PROSITE-ProRule" id="PRU00317"/>
    </source>
</evidence>
<feature type="region of interest" description="Disordered" evidence="16">
    <location>
        <begin position="1"/>
        <end position="40"/>
    </location>
</feature>
<feature type="transmembrane region" description="Helical" evidence="17">
    <location>
        <begin position="1686"/>
        <end position="1708"/>
    </location>
</feature>
<keyword evidence="6" id="KW-0677">Repeat</keyword>
<feature type="transmembrane region" description="Helical" evidence="17">
    <location>
        <begin position="304"/>
        <end position="325"/>
    </location>
</feature>
<evidence type="ECO:0000256" key="10">
    <source>
        <dbReference type="ARBA" id="ARBA00022884"/>
    </source>
</evidence>
<evidence type="ECO:0000256" key="12">
    <source>
        <dbReference type="ARBA" id="ARBA00023136"/>
    </source>
</evidence>
<feature type="repeat" description="Pumilio" evidence="15">
    <location>
        <begin position="977"/>
        <end position="1013"/>
    </location>
</feature>
<reference evidence="20 21" key="1">
    <citation type="submission" date="2018-10" db="EMBL/GenBank/DDBJ databases">
        <title>A high-quality apple genome assembly.</title>
        <authorList>
            <person name="Hu J."/>
        </authorList>
    </citation>
    <scope>NUCLEOTIDE SEQUENCE [LARGE SCALE GENOMIC DNA]</scope>
    <source>
        <strain evidence="21">cv. HFTH1</strain>
        <tissue evidence="20">Young leaf</tissue>
    </source>
</reference>
<dbReference type="PANTHER" id="PTHR11706">
    <property type="entry name" value="SOLUTE CARRIER PROTEIN FAMILY 11 MEMBER"/>
    <property type="match status" value="1"/>
</dbReference>
<dbReference type="Pfam" id="PF14543">
    <property type="entry name" value="TAXi_N"/>
    <property type="match status" value="1"/>
</dbReference>
<dbReference type="GO" id="GO:0006508">
    <property type="term" value="P:proteolysis"/>
    <property type="evidence" value="ECO:0007669"/>
    <property type="project" value="UniProtKB-KW"/>
</dbReference>
<evidence type="ECO:0000256" key="5">
    <source>
        <dbReference type="ARBA" id="ARBA00022692"/>
    </source>
</evidence>
<feature type="compositionally biased region" description="Polar residues" evidence="16">
    <location>
        <begin position="666"/>
        <end position="675"/>
    </location>
</feature>
<evidence type="ECO:0000256" key="13">
    <source>
        <dbReference type="ARBA" id="ARBA00023180"/>
    </source>
</evidence>
<dbReference type="GO" id="GO:0004190">
    <property type="term" value="F:aspartic-type endopeptidase activity"/>
    <property type="evidence" value="ECO:0007669"/>
    <property type="project" value="UniProtKB-KW"/>
</dbReference>
<feature type="repeat" description="Pumilio" evidence="15">
    <location>
        <begin position="792"/>
        <end position="827"/>
    </location>
</feature>
<evidence type="ECO:0000256" key="11">
    <source>
        <dbReference type="ARBA" id="ARBA00022989"/>
    </source>
</evidence>
<dbReference type="Pfam" id="PF14541">
    <property type="entry name" value="TAXi_C"/>
    <property type="match status" value="1"/>
</dbReference>
<dbReference type="PRINTS" id="PR00447">
    <property type="entry name" value="NATRESASSCMP"/>
</dbReference>
<evidence type="ECO:0000256" key="14">
    <source>
        <dbReference type="ARBA" id="ARBA00058490"/>
    </source>
</evidence>
<dbReference type="GO" id="GO:0034755">
    <property type="term" value="P:iron ion transmembrane transport"/>
    <property type="evidence" value="ECO:0007669"/>
    <property type="project" value="TreeGrafter"/>
</dbReference>
<dbReference type="PROSITE" id="PS00141">
    <property type="entry name" value="ASP_PROTEASE"/>
    <property type="match status" value="1"/>
</dbReference>
<evidence type="ECO:0000259" key="18">
    <source>
        <dbReference type="PROSITE" id="PS50303"/>
    </source>
</evidence>
<evidence type="ECO:0000259" key="19">
    <source>
        <dbReference type="PROSITE" id="PS51767"/>
    </source>
</evidence>
<feature type="transmembrane region" description="Helical" evidence="17">
    <location>
        <begin position="463"/>
        <end position="484"/>
    </location>
</feature>
<dbReference type="SMART" id="SM00025">
    <property type="entry name" value="Pumilio"/>
    <property type="match status" value="8"/>
</dbReference>
<feature type="repeat" description="Pumilio" evidence="15">
    <location>
        <begin position="941"/>
        <end position="976"/>
    </location>
</feature>
<dbReference type="PROSITE" id="PS50302">
    <property type="entry name" value="PUM"/>
    <property type="match status" value="7"/>
</dbReference>
<organism evidence="20 21">
    <name type="scientific">Malus domestica</name>
    <name type="common">Apple</name>
    <name type="synonym">Pyrus malus</name>
    <dbReference type="NCBI Taxonomy" id="3750"/>
    <lineage>
        <taxon>Eukaryota</taxon>
        <taxon>Viridiplantae</taxon>
        <taxon>Streptophyta</taxon>
        <taxon>Embryophyta</taxon>
        <taxon>Tracheophyta</taxon>
        <taxon>Spermatophyta</taxon>
        <taxon>Magnoliopsida</taxon>
        <taxon>eudicotyledons</taxon>
        <taxon>Gunneridae</taxon>
        <taxon>Pentapetalae</taxon>
        <taxon>rosids</taxon>
        <taxon>fabids</taxon>
        <taxon>Rosales</taxon>
        <taxon>Rosaceae</taxon>
        <taxon>Amygdaloideae</taxon>
        <taxon>Maleae</taxon>
        <taxon>Malus</taxon>
    </lineage>
</organism>
<evidence type="ECO:0000256" key="4">
    <source>
        <dbReference type="ARBA" id="ARBA00022670"/>
    </source>
</evidence>
<keyword evidence="4" id="KW-0645">Protease</keyword>
<evidence type="ECO:0000256" key="2">
    <source>
        <dbReference type="ARBA" id="ARBA00007447"/>
    </source>
</evidence>
<evidence type="ECO:0000313" key="20">
    <source>
        <dbReference type="EMBL" id="RXH72834.1"/>
    </source>
</evidence>
<feature type="repeat" description="Pumilio" evidence="15">
    <location>
        <begin position="1014"/>
        <end position="1050"/>
    </location>
</feature>
<comment type="similarity">
    <text evidence="3">Belongs to the NRAMP (TC 2.A.55) family.</text>
</comment>
<keyword evidence="13" id="KW-0325">Glycoprotein</keyword>
<keyword evidence="9" id="KW-0810">Translation regulation</keyword>
<evidence type="ECO:0000256" key="9">
    <source>
        <dbReference type="ARBA" id="ARBA00022845"/>
    </source>
</evidence>
<feature type="domain" description="Peptidase A1" evidence="19">
    <location>
        <begin position="1185"/>
        <end position="1522"/>
    </location>
</feature>
<dbReference type="GO" id="GO:0003723">
    <property type="term" value="F:RNA binding"/>
    <property type="evidence" value="ECO:0007669"/>
    <property type="project" value="UniProtKB-KW"/>
</dbReference>
<dbReference type="InterPro" id="IPR001313">
    <property type="entry name" value="Pumilio_RNA-bd_rpt"/>
</dbReference>
<feature type="repeat" description="Pumilio" evidence="15">
    <location>
        <begin position="905"/>
        <end position="940"/>
    </location>
</feature>
<evidence type="ECO:0000256" key="7">
    <source>
        <dbReference type="ARBA" id="ARBA00022750"/>
    </source>
</evidence>
<keyword evidence="21" id="KW-1185">Reference proteome</keyword>
<dbReference type="InterPro" id="IPR032861">
    <property type="entry name" value="TAXi_N"/>
</dbReference>
<dbReference type="InterPro" id="IPR033121">
    <property type="entry name" value="PEPTIDASE_A1"/>
</dbReference>
<dbReference type="InterPro" id="IPR032799">
    <property type="entry name" value="TAXi_C"/>
</dbReference>
<feature type="domain" description="PUM-HD" evidence="18">
    <location>
        <begin position="733"/>
        <end position="1076"/>
    </location>
</feature>
<comment type="caution">
    <text evidence="20">The sequence shown here is derived from an EMBL/GenBank/DDBJ whole genome shotgun (WGS) entry which is preliminary data.</text>
</comment>
<keyword evidence="10" id="KW-0694">RNA-binding</keyword>
<keyword evidence="7" id="KW-0064">Aspartyl protease</keyword>
<evidence type="ECO:0000313" key="21">
    <source>
        <dbReference type="Proteomes" id="UP000290289"/>
    </source>
</evidence>
<dbReference type="Pfam" id="PF22493">
    <property type="entry name" value="PUF_NOP9"/>
    <property type="match status" value="1"/>
</dbReference>
<dbReference type="PROSITE" id="PS50303">
    <property type="entry name" value="PUM_HD"/>
    <property type="match status" value="1"/>
</dbReference>
<feature type="transmembrane region" description="Helical" evidence="17">
    <location>
        <begin position="182"/>
        <end position="202"/>
    </location>
</feature>
<name>A0A498HRB1_MALDO</name>
<feature type="region of interest" description="Disordered" evidence="16">
    <location>
        <begin position="656"/>
        <end position="676"/>
    </location>
</feature>
<dbReference type="GO" id="GO:0005802">
    <property type="term" value="C:trans-Golgi network"/>
    <property type="evidence" value="ECO:0007669"/>
    <property type="project" value="TreeGrafter"/>
</dbReference>
<dbReference type="GO" id="GO:0005384">
    <property type="term" value="F:manganese ion transmembrane transporter activity"/>
    <property type="evidence" value="ECO:0007669"/>
    <property type="project" value="TreeGrafter"/>
</dbReference>
<dbReference type="PANTHER" id="PTHR11706:SF104">
    <property type="entry name" value="METAL TRANSPORTER NRAMP2"/>
    <property type="match status" value="1"/>
</dbReference>
<feature type="repeat" description="Pumilio" evidence="15">
    <location>
        <begin position="828"/>
        <end position="868"/>
    </location>
</feature>
<feature type="transmembrane region" description="Helical" evidence="17">
    <location>
        <begin position="152"/>
        <end position="170"/>
    </location>
</feature>
<keyword evidence="8" id="KW-0378">Hydrolase</keyword>
<dbReference type="GO" id="GO:0015086">
    <property type="term" value="F:cadmium ion transmembrane transporter activity"/>
    <property type="evidence" value="ECO:0007669"/>
    <property type="project" value="TreeGrafter"/>
</dbReference>
<evidence type="ECO:0000256" key="6">
    <source>
        <dbReference type="ARBA" id="ARBA00022737"/>
    </source>
</evidence>
<dbReference type="CDD" id="cd07920">
    <property type="entry name" value="Pumilio"/>
    <property type="match status" value="1"/>
</dbReference>
<keyword evidence="12 17" id="KW-0472">Membrane</keyword>
<feature type="transmembrane region" description="Helical" evidence="17">
    <location>
        <begin position="346"/>
        <end position="364"/>
    </location>
</feature>
<keyword evidence="5 17" id="KW-0812">Transmembrane</keyword>
<dbReference type="InterPro" id="IPR021109">
    <property type="entry name" value="Peptidase_aspartic_dom_sf"/>
</dbReference>
<feature type="transmembrane region" description="Helical" evidence="17">
    <location>
        <begin position="107"/>
        <end position="131"/>
    </location>
</feature>
<comment type="similarity">
    <text evidence="2">Belongs to the peptidase A1 family.</text>
</comment>
<accession>A0A498HRB1</accession>
<comment type="subcellular location">
    <subcellularLocation>
        <location evidence="1">Membrane</location>
        <topology evidence="1">Multi-pass membrane protein</topology>
    </subcellularLocation>
</comment>
<dbReference type="FunFam" id="1.25.10.10:FF:000237">
    <property type="entry name" value="Pumilio homolog 9"/>
    <property type="match status" value="1"/>
</dbReference>
<keyword evidence="11 17" id="KW-1133">Transmembrane helix</keyword>
<dbReference type="GO" id="GO:0006417">
    <property type="term" value="P:regulation of translation"/>
    <property type="evidence" value="ECO:0007669"/>
    <property type="project" value="UniProtKB-KW"/>
</dbReference>
<evidence type="ECO:0000256" key="1">
    <source>
        <dbReference type="ARBA" id="ARBA00004141"/>
    </source>
</evidence>
<comment type="function">
    <text evidence="14">Sequence-specific RNA-binding protein that regulates translation and mRNA stability by binding the 3'-UTR of target mRNAs.</text>
</comment>
<dbReference type="Gene3D" id="1.25.10.10">
    <property type="entry name" value="Leucine-rich Repeat Variant"/>
    <property type="match status" value="1"/>
</dbReference>
<dbReference type="FunFam" id="2.40.70.10:FF:000030">
    <property type="entry name" value="Eukaryotic aspartyl protease family protein"/>
    <property type="match status" value="1"/>
</dbReference>
<dbReference type="Proteomes" id="UP000290289">
    <property type="component" value="Chromosome 15"/>
</dbReference>
<dbReference type="SUPFAM" id="SSF48371">
    <property type="entry name" value="ARM repeat"/>
    <property type="match status" value="1"/>
</dbReference>
<dbReference type="InterPro" id="IPR034161">
    <property type="entry name" value="Pepsin-like_plant"/>
</dbReference>
<proteinExistence type="inferred from homology"/>
<protein>
    <submittedName>
        <fullName evidence="20">Uncharacterized protein</fullName>
    </submittedName>
</protein>
<dbReference type="InterPro" id="IPR001046">
    <property type="entry name" value="NRAMP_fam"/>
</dbReference>
<evidence type="ECO:0000256" key="17">
    <source>
        <dbReference type="SAM" id="Phobius"/>
    </source>
</evidence>
<dbReference type="InterPro" id="IPR011989">
    <property type="entry name" value="ARM-like"/>
</dbReference>
<sequence>MSAQLREHDDESLKLRDDVDDDEANRLLQPQSLSLSSSSTWDDGEEEVAFEAREKILIVDDAVDDDSTAVPPFSWKKLWLFTGPGFLMSIAFLDPGNLEGDLQSGAIAGYSLLWLLMWATAMGLLVQLLSARVGVATGRHLAELCREEYPKWAGLVLWFMAELALIGADIQEVIGSAIAIQILSHGFLPLWAGVLITAFIFLFLENYGVRKLEAVFAVLIATMGLSFAWMFVDTKPSGKELLMGIVVPRLSSKTIRQAVGVVGCVIMPHNVFLHSALVQSRNIDPNKKGRVQEALNYYSIESSIALLISFMINLFVTTVFAKGFYGTKQADSIGLVNAGQFLQEKYGGGLYPILYIWGIGLLAAGQSSTITGTYAGQFIMGGFLNLRLKKWLRALITRSFAIVPTIIVAIIFNRSEASLDVLNEWLNVLQSIQIPFALIPLLTLVSKEQVMGVFKIGPVLEKVAWTVAVLVMVINGYLLLDFFISEVRGVLFALVVCSGTAAYVTFIIYLVSRSGVLPYTFFSSLSKRLADSVSDWSSFSPFFFNCPPIKNLPLSLSPIAISESPYLSKILRKFEAFSLSQDSRVGISSLLRRRMEGFRCFPETKSLWAPKFSSPECVPGSSSSQNHIGGESHSDQTLEAAFSRLNVSAFSRQQPRISGIDGGDHSNGSALNYPSSEHGYSGGNSLPFGGGESLQSALSLQSGGDRVFGNLGLENCWVDSDITNGSNGFVPNQECWVHSDVAGFRETLDRLSLADLRGKIAALAKEQHGCRFLQKTMDVAPNRDVIDLIFLEVMENVVVLMLDPHGNYVVQKLVEVCTEEQRTRMLSKLIMESHTSLVCIALDNRGTRAVQKLLRYVTNQEQVSLIMGALSPGAAVLSKNNNGQHVIEYCLENFSEEDNRGLLCVVAINCSTIGKDKSGCCVLQKCVEHSSGENRERLVNAVIGKATVLAVDRYGNYVVQHLLGLRIPRITQNLLRQLHGSYISVSLNKYGSCVVEKCLSESSEEQSSQIIFELVTHPNVSMLLVHQYGNYVIQTALEVSKGIYHEALLNLVGLYSDFLRGNSYGRKVLARRGRVSSAYISRSHLSVGVQGFVNWNSGKYACGYQQPAAMARRTSLLLIYSLLLNLCAVFASLSDDQRRPMILPLHLSTPISNWHHRRPDGRRLQRSVPNAHMRLYDDLLANGYYTTRVWIGTPPQQFALIVDTGSTVTYVPCFDCEQCGIHQDPRFQPHLSSTYQPVKCNINCNCDRKEAQCTYERRYAEMSSSSGVLGEDVISFGNESVLVPQRAVFGCENVETGDLYSQRADGIIGLGRGQLSVMDQLADKGVISDSFSLCYGGMGVGGGAMVLGGMKSPPDMVFAHSDRFRSPYYNIDLKKIHVAGKPLKLNPKIFDGKHGTVLDSGTTYAYLPKDAFHAFKDAIKRQIQSLKQIHGPDPSYQDICFSGAGRDVTQLSKVFPQVDMVFGNGQKLSLSPENYLFPHTKVGGAYCLGIFENSEDTTLLGGIIARNTLVTYDRKNDKIGFWKTNCSELWKKLNYSNAPPPAPLASDGRNMSVEISPNIAPGGLPETLLPGELQIGLISFDMKLSINNSMKPNLTELADSIAHELEVDISQVHLMNYTHIGSDFVVRWTIFPAESATGFSTAKATGIILRLKEHHMQLPQKFGSYQLVEVKAEPQKKRSWWNQHSLAVVVGSIITSVVGLLALGTWLVRKYRLQEIVSYEPVGASAVVPEQELQPLR</sequence>
<dbReference type="PROSITE" id="PS51767">
    <property type="entry name" value="PEPTIDASE_A1"/>
    <property type="match status" value="1"/>
</dbReference>
<feature type="transmembrane region" description="Helical" evidence="17">
    <location>
        <begin position="78"/>
        <end position="95"/>
    </location>
</feature>
<dbReference type="InterPro" id="IPR016024">
    <property type="entry name" value="ARM-type_fold"/>
</dbReference>
<feature type="compositionally biased region" description="Basic and acidic residues" evidence="16">
    <location>
        <begin position="1"/>
        <end position="17"/>
    </location>
</feature>
<dbReference type="InterPro" id="IPR033712">
    <property type="entry name" value="Pumilio_RNA-bd"/>
</dbReference>